<gene>
    <name evidence="3" type="ORF">EAH80_04680</name>
</gene>
<keyword evidence="4" id="KW-1185">Reference proteome</keyword>
<evidence type="ECO:0000313" key="4">
    <source>
        <dbReference type="Proteomes" id="UP000320095"/>
    </source>
</evidence>
<dbReference type="SUPFAM" id="SSF55008">
    <property type="entry name" value="HMA, heavy metal-associated domain"/>
    <property type="match status" value="1"/>
</dbReference>
<dbReference type="AlphaFoldDB" id="A0A502ELP5"/>
<dbReference type="OrthoDB" id="9813965at2"/>
<feature type="domain" description="HMA" evidence="2">
    <location>
        <begin position="6"/>
        <end position="74"/>
    </location>
</feature>
<dbReference type="InterPro" id="IPR036163">
    <property type="entry name" value="HMA_dom_sf"/>
</dbReference>
<evidence type="ECO:0000259" key="2">
    <source>
        <dbReference type="PROSITE" id="PS50846"/>
    </source>
</evidence>
<name>A0A502ELP5_9MYCO</name>
<comment type="caution">
    <text evidence="3">The sequence shown here is derived from an EMBL/GenBank/DDBJ whole genome shotgun (WGS) entry which is preliminary data.</text>
</comment>
<dbReference type="Pfam" id="PF00403">
    <property type="entry name" value="HMA"/>
    <property type="match status" value="1"/>
</dbReference>
<sequence length="77" mass="7825">MPTAITTSTYAVTGMTCGHCVSAVSEELSALAGVAGVSVELVAGGVSEVTVMSDTELSRERVAEALDEAGDYRLADD</sequence>
<evidence type="ECO:0000256" key="1">
    <source>
        <dbReference type="ARBA" id="ARBA00022723"/>
    </source>
</evidence>
<proteinExistence type="predicted"/>
<dbReference type="PROSITE" id="PS01047">
    <property type="entry name" value="HMA_1"/>
    <property type="match status" value="1"/>
</dbReference>
<dbReference type="GO" id="GO:0046872">
    <property type="term" value="F:metal ion binding"/>
    <property type="evidence" value="ECO:0007669"/>
    <property type="project" value="UniProtKB-KW"/>
</dbReference>
<keyword evidence="1" id="KW-0479">Metal-binding</keyword>
<dbReference type="Proteomes" id="UP000320095">
    <property type="component" value="Unassembled WGS sequence"/>
</dbReference>
<dbReference type="EMBL" id="RCZG01000001">
    <property type="protein sequence ID" value="TPG37450.1"/>
    <property type="molecule type" value="Genomic_DNA"/>
</dbReference>
<dbReference type="RefSeq" id="WP_140688297.1">
    <property type="nucleotide sequence ID" value="NZ_RCZG01000001.1"/>
</dbReference>
<dbReference type="InterPro" id="IPR006121">
    <property type="entry name" value="HMA_dom"/>
</dbReference>
<protein>
    <submittedName>
        <fullName evidence="3">Heavy-metal-associated domain-containing protein</fullName>
    </submittedName>
</protein>
<accession>A0A502ELP5</accession>
<organism evidence="3 4">
    <name type="scientific">Mycolicibacterium hodleri</name>
    <dbReference type="NCBI Taxonomy" id="49897"/>
    <lineage>
        <taxon>Bacteria</taxon>
        <taxon>Bacillati</taxon>
        <taxon>Actinomycetota</taxon>
        <taxon>Actinomycetes</taxon>
        <taxon>Mycobacteriales</taxon>
        <taxon>Mycobacteriaceae</taxon>
        <taxon>Mycolicibacterium</taxon>
    </lineage>
</organism>
<reference evidence="3 4" key="1">
    <citation type="journal article" date="2019" name="Environ. Microbiol.">
        <title>Species interactions and distinct microbial communities in high Arctic permafrost affected cryosols are associated with the CH4 and CO2 gas fluxes.</title>
        <authorList>
            <person name="Altshuler I."/>
            <person name="Hamel J."/>
            <person name="Turney S."/>
            <person name="Magnuson E."/>
            <person name="Levesque R."/>
            <person name="Greer C."/>
            <person name="Whyte L.G."/>
        </authorList>
    </citation>
    <scope>NUCLEOTIDE SEQUENCE [LARGE SCALE GENOMIC DNA]</scope>
    <source>
        <strain evidence="3 4">S5.20</strain>
    </source>
</reference>
<dbReference type="CDD" id="cd00371">
    <property type="entry name" value="HMA"/>
    <property type="match status" value="1"/>
</dbReference>
<dbReference type="InterPro" id="IPR017969">
    <property type="entry name" value="Heavy-metal-associated_CS"/>
</dbReference>
<dbReference type="PROSITE" id="PS50846">
    <property type="entry name" value="HMA_2"/>
    <property type="match status" value="1"/>
</dbReference>
<dbReference type="Gene3D" id="3.30.70.100">
    <property type="match status" value="1"/>
</dbReference>
<evidence type="ECO:0000313" key="3">
    <source>
        <dbReference type="EMBL" id="TPG37450.1"/>
    </source>
</evidence>